<dbReference type="Gene3D" id="3.50.50.100">
    <property type="match status" value="1"/>
</dbReference>
<sequence>MLSRAFPEQGIPDAKLDFDYLVYALGSHLPQPIDLWAKEGSAIYGGTKSEGVDWMKRAQTRIEQAPSVLVVGGGALGIQYATDIATAYPDKPVTLLHSRDRLLPRFDERMHTKIRSAMSDLGINVILGDRVDLSSITAAGGQEQKVRTLSGREIQAGLVLLCTGQQPNTELFRDMLPSSLINDGPKKGLLRVNRALQVQTEQDGDLTVPYPHIFAVGDTADAFGAINAGHNAARQGDLAANNILRLIRQAESQTSVQGVQKDSTCELESYSPGPPGIKVTVGLTRAVYQRNGNVGDKHDDPLDGNAAYMWKNFGHQEPVGEEDMYA</sequence>
<dbReference type="EMBL" id="SGPJ01000056">
    <property type="protein sequence ID" value="THH00232.1"/>
    <property type="molecule type" value="Genomic_DNA"/>
</dbReference>
<dbReference type="Proteomes" id="UP000309038">
    <property type="component" value="Unassembled WGS sequence"/>
</dbReference>
<protein>
    <recommendedName>
        <fullName evidence="1">FAD/NAD(P)-binding domain-containing protein</fullName>
    </recommendedName>
</protein>
<dbReference type="PANTHER" id="PTHR43735">
    <property type="entry name" value="APOPTOSIS-INDUCING FACTOR 1"/>
    <property type="match status" value="1"/>
</dbReference>
<evidence type="ECO:0000313" key="3">
    <source>
        <dbReference type="Proteomes" id="UP000309038"/>
    </source>
</evidence>
<dbReference type="PANTHER" id="PTHR43735:SF2">
    <property type="entry name" value="FE-REGULATED PROTEIN 8"/>
    <property type="match status" value="1"/>
</dbReference>
<dbReference type="GO" id="GO:0050660">
    <property type="term" value="F:flavin adenine dinucleotide binding"/>
    <property type="evidence" value="ECO:0007669"/>
    <property type="project" value="TreeGrafter"/>
</dbReference>
<dbReference type="PRINTS" id="PR00368">
    <property type="entry name" value="FADPNR"/>
</dbReference>
<evidence type="ECO:0000313" key="2">
    <source>
        <dbReference type="EMBL" id="THH00232.1"/>
    </source>
</evidence>
<dbReference type="AlphaFoldDB" id="A0A4S4KNU1"/>
<evidence type="ECO:0000259" key="1">
    <source>
        <dbReference type="Pfam" id="PF07992"/>
    </source>
</evidence>
<dbReference type="InterPro" id="IPR036188">
    <property type="entry name" value="FAD/NAD-bd_sf"/>
</dbReference>
<organism evidence="2 3">
    <name type="scientific">Hermanssonia centrifuga</name>
    <dbReference type="NCBI Taxonomy" id="98765"/>
    <lineage>
        <taxon>Eukaryota</taxon>
        <taxon>Fungi</taxon>
        <taxon>Dikarya</taxon>
        <taxon>Basidiomycota</taxon>
        <taxon>Agaricomycotina</taxon>
        <taxon>Agaricomycetes</taxon>
        <taxon>Polyporales</taxon>
        <taxon>Meruliaceae</taxon>
        <taxon>Hermanssonia</taxon>
    </lineage>
</organism>
<dbReference type="SUPFAM" id="SSF51905">
    <property type="entry name" value="FAD/NAD(P)-binding domain"/>
    <property type="match status" value="1"/>
</dbReference>
<gene>
    <name evidence="2" type="ORF">EW026_g2278</name>
</gene>
<dbReference type="GO" id="GO:0004174">
    <property type="term" value="F:electron-transferring-flavoprotein dehydrogenase activity"/>
    <property type="evidence" value="ECO:0007669"/>
    <property type="project" value="TreeGrafter"/>
</dbReference>
<comment type="caution">
    <text evidence="2">The sequence shown here is derived from an EMBL/GenBank/DDBJ whole genome shotgun (WGS) entry which is preliminary data.</text>
</comment>
<dbReference type="PRINTS" id="PR00411">
    <property type="entry name" value="PNDRDTASEI"/>
</dbReference>
<feature type="domain" description="FAD/NAD(P)-binding" evidence="1">
    <location>
        <begin position="14"/>
        <end position="236"/>
    </location>
</feature>
<dbReference type="Pfam" id="PF07992">
    <property type="entry name" value="Pyr_redox_2"/>
    <property type="match status" value="1"/>
</dbReference>
<keyword evidence="3" id="KW-1185">Reference proteome</keyword>
<reference evidence="2 3" key="1">
    <citation type="submission" date="2019-02" db="EMBL/GenBank/DDBJ databases">
        <title>Genome sequencing of the rare red list fungi Phlebia centrifuga.</title>
        <authorList>
            <person name="Buettner E."/>
            <person name="Kellner H."/>
        </authorList>
    </citation>
    <scope>NUCLEOTIDE SEQUENCE [LARGE SCALE GENOMIC DNA]</scope>
    <source>
        <strain evidence="2 3">DSM 108282</strain>
    </source>
</reference>
<dbReference type="InterPro" id="IPR023753">
    <property type="entry name" value="FAD/NAD-binding_dom"/>
</dbReference>
<dbReference type="GO" id="GO:0005737">
    <property type="term" value="C:cytoplasm"/>
    <property type="evidence" value="ECO:0007669"/>
    <property type="project" value="TreeGrafter"/>
</dbReference>
<accession>A0A4S4KNU1</accession>
<name>A0A4S4KNU1_9APHY</name>
<proteinExistence type="predicted"/>